<proteinExistence type="predicted"/>
<evidence type="ECO:0000313" key="3">
    <source>
        <dbReference type="Proteomes" id="UP000054538"/>
    </source>
</evidence>
<evidence type="ECO:0000256" key="1">
    <source>
        <dbReference type="SAM" id="MobiDB-lite"/>
    </source>
</evidence>
<organism evidence="2 3">
    <name type="scientific">Paxillus rubicundulus Ve08.2h10</name>
    <dbReference type="NCBI Taxonomy" id="930991"/>
    <lineage>
        <taxon>Eukaryota</taxon>
        <taxon>Fungi</taxon>
        <taxon>Dikarya</taxon>
        <taxon>Basidiomycota</taxon>
        <taxon>Agaricomycotina</taxon>
        <taxon>Agaricomycetes</taxon>
        <taxon>Agaricomycetidae</taxon>
        <taxon>Boletales</taxon>
        <taxon>Paxilineae</taxon>
        <taxon>Paxillaceae</taxon>
        <taxon>Paxillus</taxon>
    </lineage>
</organism>
<keyword evidence="3" id="KW-1185">Reference proteome</keyword>
<name>A0A0D0CSX5_9AGAM</name>
<dbReference type="InParanoid" id="A0A0D0CSX5"/>
<dbReference type="AlphaFoldDB" id="A0A0D0CSX5"/>
<gene>
    <name evidence="2" type="ORF">PAXRUDRAFT_20231</name>
</gene>
<feature type="region of interest" description="Disordered" evidence="1">
    <location>
        <begin position="40"/>
        <end position="66"/>
    </location>
</feature>
<accession>A0A0D0CSX5</accession>
<sequence length="66" mass="7408">MDLYPIFPRTKVDPASALEEKKADMPSRASFTNIQAKENIAPTNARTQKRKADVDKFTTAKRGRQG</sequence>
<protein>
    <submittedName>
        <fullName evidence="2">Uncharacterized protein</fullName>
    </submittedName>
</protein>
<dbReference type="EMBL" id="KN829182">
    <property type="protein sequence ID" value="KIK74081.1"/>
    <property type="molecule type" value="Genomic_DNA"/>
</dbReference>
<dbReference type="Proteomes" id="UP000054538">
    <property type="component" value="Unassembled WGS sequence"/>
</dbReference>
<dbReference type="HOGENOM" id="CLU_2831915_0_0_1"/>
<reference evidence="3" key="2">
    <citation type="submission" date="2015-01" db="EMBL/GenBank/DDBJ databases">
        <title>Evolutionary Origins and Diversification of the Mycorrhizal Mutualists.</title>
        <authorList>
            <consortium name="DOE Joint Genome Institute"/>
            <consortium name="Mycorrhizal Genomics Consortium"/>
            <person name="Kohler A."/>
            <person name="Kuo A."/>
            <person name="Nagy L.G."/>
            <person name="Floudas D."/>
            <person name="Copeland A."/>
            <person name="Barry K.W."/>
            <person name="Cichocki N."/>
            <person name="Veneault-Fourrey C."/>
            <person name="LaButti K."/>
            <person name="Lindquist E.A."/>
            <person name="Lipzen A."/>
            <person name="Lundell T."/>
            <person name="Morin E."/>
            <person name="Murat C."/>
            <person name="Riley R."/>
            <person name="Ohm R."/>
            <person name="Sun H."/>
            <person name="Tunlid A."/>
            <person name="Henrissat B."/>
            <person name="Grigoriev I.V."/>
            <person name="Hibbett D.S."/>
            <person name="Martin F."/>
        </authorList>
    </citation>
    <scope>NUCLEOTIDE SEQUENCE [LARGE SCALE GENOMIC DNA]</scope>
    <source>
        <strain evidence="3">Ve08.2h10</strain>
    </source>
</reference>
<evidence type="ECO:0000313" key="2">
    <source>
        <dbReference type="EMBL" id="KIK74081.1"/>
    </source>
</evidence>
<reference evidence="2 3" key="1">
    <citation type="submission" date="2014-04" db="EMBL/GenBank/DDBJ databases">
        <authorList>
            <consortium name="DOE Joint Genome Institute"/>
            <person name="Kuo A."/>
            <person name="Kohler A."/>
            <person name="Jargeat P."/>
            <person name="Nagy L.G."/>
            <person name="Floudas D."/>
            <person name="Copeland A."/>
            <person name="Barry K.W."/>
            <person name="Cichocki N."/>
            <person name="Veneault-Fourrey C."/>
            <person name="LaButti K."/>
            <person name="Lindquist E.A."/>
            <person name="Lipzen A."/>
            <person name="Lundell T."/>
            <person name="Morin E."/>
            <person name="Murat C."/>
            <person name="Sun H."/>
            <person name="Tunlid A."/>
            <person name="Henrissat B."/>
            <person name="Grigoriev I.V."/>
            <person name="Hibbett D.S."/>
            <person name="Martin F."/>
            <person name="Nordberg H.P."/>
            <person name="Cantor M.N."/>
            <person name="Hua S.X."/>
        </authorList>
    </citation>
    <scope>NUCLEOTIDE SEQUENCE [LARGE SCALE GENOMIC DNA]</scope>
    <source>
        <strain evidence="2 3">Ve08.2h10</strain>
    </source>
</reference>